<reference evidence="3" key="1">
    <citation type="submission" date="2021-08" db="EMBL/GenBank/DDBJ databases">
        <title>WGS assembly of Ceratopteris richardii.</title>
        <authorList>
            <person name="Marchant D.B."/>
            <person name="Chen G."/>
            <person name="Jenkins J."/>
            <person name="Shu S."/>
            <person name="Leebens-Mack J."/>
            <person name="Grimwood J."/>
            <person name="Schmutz J."/>
            <person name="Soltis P."/>
            <person name="Soltis D."/>
            <person name="Chen Z.-H."/>
        </authorList>
    </citation>
    <scope>NUCLEOTIDE SEQUENCE</scope>
    <source>
        <strain evidence="3">Whitten #5841</strain>
        <tissue evidence="3">Leaf</tissue>
    </source>
</reference>
<feature type="chain" id="PRO_5035942554" evidence="2">
    <location>
        <begin position="33"/>
        <end position="192"/>
    </location>
</feature>
<protein>
    <submittedName>
        <fullName evidence="3">Uncharacterized protein</fullName>
    </submittedName>
</protein>
<dbReference type="PANTHER" id="PTHR33470:SF22">
    <property type="entry name" value="POLLEN OLE E 1 ALLERGEN AND EXTENSIN FAMILY PROTEIN"/>
    <property type="match status" value="1"/>
</dbReference>
<dbReference type="GO" id="GO:0071944">
    <property type="term" value="C:cell periphery"/>
    <property type="evidence" value="ECO:0007669"/>
    <property type="project" value="TreeGrafter"/>
</dbReference>
<dbReference type="Pfam" id="PF01190">
    <property type="entry name" value="Pollen_Ole_e_1"/>
    <property type="match status" value="1"/>
</dbReference>
<evidence type="ECO:0000256" key="1">
    <source>
        <dbReference type="ARBA" id="ARBA00022729"/>
    </source>
</evidence>
<evidence type="ECO:0000256" key="2">
    <source>
        <dbReference type="SAM" id="SignalP"/>
    </source>
</evidence>
<dbReference type="PANTHER" id="PTHR33470">
    <property type="entry name" value="OS01G0164075 PROTEIN"/>
    <property type="match status" value="1"/>
</dbReference>
<dbReference type="AlphaFoldDB" id="A0A8T2QKY7"/>
<dbReference type="EMBL" id="CM035439">
    <property type="protein sequence ID" value="KAH7284707.1"/>
    <property type="molecule type" value="Genomic_DNA"/>
</dbReference>
<keyword evidence="1 2" id="KW-0732">Signal</keyword>
<dbReference type="OMA" id="GYDNVMY"/>
<proteinExistence type="predicted"/>
<comment type="caution">
    <text evidence="3">The sequence shown here is derived from an EMBL/GenBank/DDBJ whole genome shotgun (WGS) entry which is preliminary data.</text>
</comment>
<keyword evidence="4" id="KW-1185">Reference proteome</keyword>
<accession>A0A8T2QKY7</accession>
<feature type="signal peptide" evidence="2">
    <location>
        <begin position="1"/>
        <end position="32"/>
    </location>
</feature>
<gene>
    <name evidence="3" type="ORF">KP509_34G067100</name>
</gene>
<name>A0A8T2QKY7_CERRI</name>
<sequence>MELSPRRSTRLLERLLMVALVVALLMIYPAEPASVQVRRRALSVRGLVVCQSCNQVGTDSLAGAKPLNGAQLRLLCKDEASKTSVNVTTRSLKNGSFLFKIPNFFDPKKADPKPICKVFLISSPAPSCKQQTDINSGQSGGALLRPARSTPKTILYSVGPFAFAPDSRCWQVDPTSLALPPSSANTPEPNHP</sequence>
<evidence type="ECO:0000313" key="4">
    <source>
        <dbReference type="Proteomes" id="UP000825935"/>
    </source>
</evidence>
<evidence type="ECO:0000313" key="3">
    <source>
        <dbReference type="EMBL" id="KAH7284707.1"/>
    </source>
</evidence>
<dbReference type="Proteomes" id="UP000825935">
    <property type="component" value="Chromosome 34"/>
</dbReference>
<dbReference type="OrthoDB" id="665669at2759"/>
<organism evidence="3 4">
    <name type="scientific">Ceratopteris richardii</name>
    <name type="common">Triangle waterfern</name>
    <dbReference type="NCBI Taxonomy" id="49495"/>
    <lineage>
        <taxon>Eukaryota</taxon>
        <taxon>Viridiplantae</taxon>
        <taxon>Streptophyta</taxon>
        <taxon>Embryophyta</taxon>
        <taxon>Tracheophyta</taxon>
        <taxon>Polypodiopsida</taxon>
        <taxon>Polypodiidae</taxon>
        <taxon>Polypodiales</taxon>
        <taxon>Pteridineae</taxon>
        <taxon>Pteridaceae</taxon>
        <taxon>Parkerioideae</taxon>
        <taxon>Ceratopteris</taxon>
    </lineage>
</organism>